<dbReference type="InterPro" id="IPR051559">
    <property type="entry name" value="HIF_prolyl_hydroxylases"/>
</dbReference>
<keyword evidence="2" id="KW-0479">Metal-binding</keyword>
<dbReference type="GO" id="GO:0008198">
    <property type="term" value="F:ferrous iron binding"/>
    <property type="evidence" value="ECO:0007669"/>
    <property type="project" value="TreeGrafter"/>
</dbReference>
<evidence type="ECO:0000256" key="4">
    <source>
        <dbReference type="ARBA" id="ARBA00022964"/>
    </source>
</evidence>
<gene>
    <name evidence="8" type="ORF">LRAMOSA02146</name>
</gene>
<evidence type="ECO:0000256" key="1">
    <source>
        <dbReference type="ARBA" id="ARBA00001961"/>
    </source>
</evidence>
<dbReference type="InterPro" id="IPR044862">
    <property type="entry name" value="Pro_4_hyd_alph_FE2OG_OXY"/>
</dbReference>
<dbReference type="OrthoDB" id="76265at2759"/>
<dbReference type="AlphaFoldDB" id="A0A077WM26"/>
<comment type="cofactor">
    <cofactor evidence="1">
        <name>L-ascorbate</name>
        <dbReference type="ChEBI" id="CHEBI:38290"/>
    </cofactor>
</comment>
<accession>A0A077WM26</accession>
<dbReference type="GO" id="GO:0031543">
    <property type="term" value="F:peptidyl-proline dioxygenase activity"/>
    <property type="evidence" value="ECO:0007669"/>
    <property type="project" value="TreeGrafter"/>
</dbReference>
<evidence type="ECO:0000256" key="3">
    <source>
        <dbReference type="ARBA" id="ARBA00022896"/>
    </source>
</evidence>
<keyword evidence="5" id="KW-0560">Oxidoreductase</keyword>
<dbReference type="PANTHER" id="PTHR12907:SF26">
    <property type="entry name" value="HIF PROLYL HYDROXYLASE, ISOFORM C"/>
    <property type="match status" value="1"/>
</dbReference>
<evidence type="ECO:0000256" key="6">
    <source>
        <dbReference type="ARBA" id="ARBA00023004"/>
    </source>
</evidence>
<dbReference type="GO" id="GO:0071456">
    <property type="term" value="P:cellular response to hypoxia"/>
    <property type="evidence" value="ECO:0007669"/>
    <property type="project" value="TreeGrafter"/>
</dbReference>
<evidence type="ECO:0000256" key="2">
    <source>
        <dbReference type="ARBA" id="ARBA00022723"/>
    </source>
</evidence>
<keyword evidence="3" id="KW-0847">Vitamin C</keyword>
<protein>
    <recommendedName>
        <fullName evidence="7">Fe2OG dioxygenase domain-containing protein</fullName>
    </recommendedName>
</protein>
<keyword evidence="4" id="KW-0223">Dioxygenase</keyword>
<keyword evidence="6" id="KW-0408">Iron</keyword>
<evidence type="ECO:0000256" key="5">
    <source>
        <dbReference type="ARBA" id="ARBA00023002"/>
    </source>
</evidence>
<dbReference type="Gene3D" id="2.60.120.620">
    <property type="entry name" value="q2cbj1_9rhob like domain"/>
    <property type="match status" value="1"/>
</dbReference>
<evidence type="ECO:0000313" key="8">
    <source>
        <dbReference type="EMBL" id="CDS08198.1"/>
    </source>
</evidence>
<reference evidence="8" key="1">
    <citation type="journal article" date="2014" name="Genome Announc.">
        <title>De novo whole-genome sequence and genome annotation of Lichtheimia ramosa.</title>
        <authorList>
            <person name="Linde J."/>
            <person name="Schwartze V."/>
            <person name="Binder U."/>
            <person name="Lass-Florl C."/>
            <person name="Voigt K."/>
            <person name="Horn F."/>
        </authorList>
    </citation>
    <scope>NUCLEOTIDE SEQUENCE</scope>
    <source>
        <strain evidence="8">JMRC FSU:6197</strain>
    </source>
</reference>
<dbReference type="PANTHER" id="PTHR12907">
    <property type="entry name" value="EGL NINE HOMOLOG-RELATED"/>
    <property type="match status" value="1"/>
</dbReference>
<dbReference type="GO" id="GO:0031418">
    <property type="term" value="F:L-ascorbic acid binding"/>
    <property type="evidence" value="ECO:0007669"/>
    <property type="project" value="UniProtKB-KW"/>
</dbReference>
<sequence>MRALLSCVSQCTVGGSFSFLYFYIRPMSDTLESRILKVASTNTELPEFPDDKSDLPSDYEYDADQLEEEEEEIVEEVSENELLKYLDKQENPLHIAQRLFYNEINTVASQAGCPNWQLEKLSCRVVEDLYAHGWATVDGLIDLSTLKGARAEAEQLLKKGAFTRASALSENDPDDPFRDGTARDDWITWLDPKGENSQHLQQVLDFFSGPLHHDLSKMIRLKGRTEYQLAVYNPNMGARYERHRDAFPTDDPEDTHQRRVTAILYLNPGWTPGHGGELKIYGHSNGNGMTDAADRTVDPLLGRLVIFLSGVVDHAVLPANQQRFALTAWMR</sequence>
<dbReference type="EMBL" id="LK023324">
    <property type="protein sequence ID" value="CDS08198.1"/>
    <property type="molecule type" value="Genomic_DNA"/>
</dbReference>
<dbReference type="InterPro" id="IPR005123">
    <property type="entry name" value="Oxoglu/Fe-dep_dioxygenase_dom"/>
</dbReference>
<dbReference type="PROSITE" id="PS51471">
    <property type="entry name" value="FE2OG_OXY"/>
    <property type="match status" value="1"/>
</dbReference>
<evidence type="ECO:0000259" key="7">
    <source>
        <dbReference type="PROSITE" id="PS51471"/>
    </source>
</evidence>
<dbReference type="SMART" id="SM00702">
    <property type="entry name" value="P4Hc"/>
    <property type="match status" value="1"/>
</dbReference>
<feature type="domain" description="Fe2OG dioxygenase" evidence="7">
    <location>
        <begin position="223"/>
        <end position="331"/>
    </location>
</feature>
<dbReference type="Pfam" id="PF13640">
    <property type="entry name" value="2OG-FeII_Oxy_3"/>
    <property type="match status" value="1"/>
</dbReference>
<name>A0A077WM26_9FUNG</name>
<proteinExistence type="predicted"/>
<dbReference type="InterPro" id="IPR006620">
    <property type="entry name" value="Pro_4_hyd_alph"/>
</dbReference>
<organism evidence="8">
    <name type="scientific">Lichtheimia ramosa</name>
    <dbReference type="NCBI Taxonomy" id="688394"/>
    <lineage>
        <taxon>Eukaryota</taxon>
        <taxon>Fungi</taxon>
        <taxon>Fungi incertae sedis</taxon>
        <taxon>Mucoromycota</taxon>
        <taxon>Mucoromycotina</taxon>
        <taxon>Mucoromycetes</taxon>
        <taxon>Mucorales</taxon>
        <taxon>Lichtheimiaceae</taxon>
        <taxon>Lichtheimia</taxon>
    </lineage>
</organism>